<proteinExistence type="predicted"/>
<protein>
    <recommendedName>
        <fullName evidence="2">JmjC domain-containing protein</fullName>
    </recommendedName>
</protein>
<feature type="region of interest" description="Disordered" evidence="1">
    <location>
        <begin position="21"/>
        <end position="110"/>
    </location>
</feature>
<evidence type="ECO:0000256" key="1">
    <source>
        <dbReference type="SAM" id="MobiDB-lite"/>
    </source>
</evidence>
<feature type="compositionally biased region" description="Polar residues" evidence="1">
    <location>
        <begin position="66"/>
        <end position="76"/>
    </location>
</feature>
<dbReference type="AlphaFoldDB" id="A0A4Q9PEH7"/>
<feature type="region of interest" description="Disordered" evidence="1">
    <location>
        <begin position="453"/>
        <end position="474"/>
    </location>
</feature>
<keyword evidence="4" id="KW-1185">Reference proteome</keyword>
<dbReference type="SUPFAM" id="SSF51197">
    <property type="entry name" value="Clavaminate synthase-like"/>
    <property type="match status" value="1"/>
</dbReference>
<name>A0A4Q9PEH7_9APHY</name>
<accession>A0A4Q9PEH7</accession>
<dbReference type="InterPro" id="IPR003347">
    <property type="entry name" value="JmjC_dom"/>
</dbReference>
<gene>
    <name evidence="3" type="ORF">BD310DRAFT_982669</name>
</gene>
<dbReference type="Pfam" id="PF02373">
    <property type="entry name" value="JmjC"/>
    <property type="match status" value="1"/>
</dbReference>
<dbReference type="EMBL" id="ML145333">
    <property type="protein sequence ID" value="TBU51371.1"/>
    <property type="molecule type" value="Genomic_DNA"/>
</dbReference>
<reference evidence="3 4" key="1">
    <citation type="submission" date="2019-01" db="EMBL/GenBank/DDBJ databases">
        <title>Draft genome sequences of three monokaryotic isolates of the white-rot basidiomycete fungus Dichomitus squalens.</title>
        <authorList>
            <consortium name="DOE Joint Genome Institute"/>
            <person name="Lopez S.C."/>
            <person name="Andreopoulos B."/>
            <person name="Pangilinan J."/>
            <person name="Lipzen A."/>
            <person name="Riley R."/>
            <person name="Ahrendt S."/>
            <person name="Ng V."/>
            <person name="Barry K."/>
            <person name="Daum C."/>
            <person name="Grigoriev I.V."/>
            <person name="Hilden K.S."/>
            <person name="Makela M.R."/>
            <person name="de Vries R.P."/>
        </authorList>
    </citation>
    <scope>NUCLEOTIDE SEQUENCE [LARGE SCALE GENOMIC DNA]</scope>
    <source>
        <strain evidence="3 4">CBS 464.89</strain>
    </source>
</reference>
<dbReference type="PROSITE" id="PS51184">
    <property type="entry name" value="JMJC"/>
    <property type="match status" value="1"/>
</dbReference>
<dbReference type="SMART" id="SM00558">
    <property type="entry name" value="JmjC"/>
    <property type="match status" value="1"/>
</dbReference>
<organism evidence="3 4">
    <name type="scientific">Dichomitus squalens</name>
    <dbReference type="NCBI Taxonomy" id="114155"/>
    <lineage>
        <taxon>Eukaryota</taxon>
        <taxon>Fungi</taxon>
        <taxon>Dikarya</taxon>
        <taxon>Basidiomycota</taxon>
        <taxon>Agaricomycotina</taxon>
        <taxon>Agaricomycetes</taxon>
        <taxon>Polyporales</taxon>
        <taxon>Polyporaceae</taxon>
        <taxon>Dichomitus</taxon>
    </lineage>
</organism>
<evidence type="ECO:0000313" key="3">
    <source>
        <dbReference type="EMBL" id="TBU51371.1"/>
    </source>
</evidence>
<dbReference type="Gene3D" id="2.60.120.650">
    <property type="entry name" value="Cupin"/>
    <property type="match status" value="1"/>
</dbReference>
<evidence type="ECO:0000313" key="4">
    <source>
        <dbReference type="Proteomes" id="UP000292082"/>
    </source>
</evidence>
<dbReference type="Proteomes" id="UP000292082">
    <property type="component" value="Unassembled WGS sequence"/>
</dbReference>
<feature type="domain" description="JmjC" evidence="2">
    <location>
        <begin position="231"/>
        <end position="398"/>
    </location>
</feature>
<evidence type="ECO:0000259" key="2">
    <source>
        <dbReference type="PROSITE" id="PS51184"/>
    </source>
</evidence>
<sequence length="669" mass="75138">MSHERIRQELLSAGYMDYLRPQGTSAARLPTQTVPPRPRTPELFRQPSEQRSGLHSGVNAVAGASSRPQDVPLNTVSKERLEPVLPTSSPLLTGPTPSDEPRSTHSPPRITCKGWSVSGLCGKYANFREVRRVKASALSEDPSRVLDDYERKGEPLIVEGLHHNSTWREAILNMGWLLKNAGDKEIHVRNVHNWKDYLTTCAEFVRVSREQDVHYSTGETQRLYWKDADCPTEWKEWLAELLPAELLPGCSSDLLSHLYPSEAVESLVCYLGIGDTYTAAHKDLCSSSGHSLMCFSEDGGSSFWFMTETNAAPQAAEWFQKELGQELDWETRVTTVEQLGKAPFNVYIAEQKVGDLVLVPPRSVHQVVNQGGLAMKTSWSRMTLQGLRSALHHELPVYRRVCRPEQYRVKTVLYRTMLHHTQRLQSVVTSKPQNKQENGQHIKDGLMLEYGFSSESGSDRETSTTPSPQPTNEDRAKSLHDLIQLFDEVLQEEYVSSHKELKHVTGPSDSSGWSVATEASTSGKLVLVPPRDARDRTEKHRVSACNFACDFCGADIFQSFFECRECSAAPEECTRPGDGLLICPACYVEGRSCACDRMEPVQCRPLQILIDDRNRAAAVLRQVGHNLSGDGLEDIRPSDLKKWRNDVCVFEAACEYQKLKQFYTNKATL</sequence>
<feature type="compositionally biased region" description="Low complexity" evidence="1">
    <location>
        <begin position="83"/>
        <end position="97"/>
    </location>
</feature>